<dbReference type="eggNOG" id="KOG0119">
    <property type="taxonomic scope" value="Eukaryota"/>
</dbReference>
<feature type="region of interest" description="Disordered" evidence="13">
    <location>
        <begin position="368"/>
        <end position="495"/>
    </location>
</feature>
<dbReference type="GO" id="GO:0008270">
    <property type="term" value="F:zinc ion binding"/>
    <property type="evidence" value="ECO:0007669"/>
    <property type="project" value="UniProtKB-UniRule"/>
</dbReference>
<dbReference type="SMART" id="SM00343">
    <property type="entry name" value="ZnF_C2HC"/>
    <property type="match status" value="2"/>
</dbReference>
<dbReference type="InterPro" id="IPR001878">
    <property type="entry name" value="Znf_CCHC"/>
</dbReference>
<dbReference type="KEGG" id="mbr:MONBRDRAFT_37684"/>
<organism evidence="15 16">
    <name type="scientific">Monosiga brevicollis</name>
    <name type="common">Choanoflagellate</name>
    <dbReference type="NCBI Taxonomy" id="81824"/>
    <lineage>
        <taxon>Eukaryota</taxon>
        <taxon>Choanoflagellata</taxon>
        <taxon>Craspedida</taxon>
        <taxon>Salpingoecidae</taxon>
        <taxon>Monosiga</taxon>
    </lineage>
</organism>
<dbReference type="InParanoid" id="A9V3A0"/>
<feature type="compositionally biased region" description="Low complexity" evidence="13">
    <location>
        <begin position="454"/>
        <end position="467"/>
    </location>
</feature>
<dbReference type="Pfam" id="PF00098">
    <property type="entry name" value="zf-CCHC"/>
    <property type="match status" value="1"/>
</dbReference>
<dbReference type="InterPro" id="IPR004087">
    <property type="entry name" value="KH_dom"/>
</dbReference>
<dbReference type="Pfam" id="PF16275">
    <property type="entry name" value="SF1-HH"/>
    <property type="match status" value="1"/>
</dbReference>
<feature type="compositionally biased region" description="Gly residues" evidence="13">
    <location>
        <begin position="418"/>
        <end position="430"/>
    </location>
</feature>
<dbReference type="GeneID" id="5892376"/>
<dbReference type="EMBL" id="CH991556">
    <property type="protein sequence ID" value="EDQ88153.1"/>
    <property type="molecule type" value="Genomic_DNA"/>
</dbReference>
<evidence type="ECO:0000256" key="5">
    <source>
        <dbReference type="ARBA" id="ARBA00022771"/>
    </source>
</evidence>
<dbReference type="CDD" id="cd22382">
    <property type="entry name" value="KH-I_SF1"/>
    <property type="match status" value="1"/>
</dbReference>
<name>A9V3A0_MONBE</name>
<dbReference type="SUPFAM" id="SSF54791">
    <property type="entry name" value="Eukaryotic type KH-domain (KH-domain type I)"/>
    <property type="match status" value="1"/>
</dbReference>
<dbReference type="STRING" id="81824.A9V3A0"/>
<evidence type="ECO:0000313" key="15">
    <source>
        <dbReference type="EMBL" id="EDQ88153.1"/>
    </source>
</evidence>
<feature type="compositionally biased region" description="Gly residues" evidence="13">
    <location>
        <begin position="440"/>
        <end position="453"/>
    </location>
</feature>
<dbReference type="PANTHER" id="PTHR11208">
    <property type="entry name" value="RNA-BINDING PROTEIN RELATED"/>
    <property type="match status" value="1"/>
</dbReference>
<keyword evidence="3 12" id="KW-0507">mRNA processing</keyword>
<evidence type="ECO:0000256" key="2">
    <source>
        <dbReference type="ARBA" id="ARBA00010382"/>
    </source>
</evidence>
<feature type="compositionally biased region" description="Low complexity" evidence="13">
    <location>
        <begin position="369"/>
        <end position="383"/>
    </location>
</feature>
<dbReference type="PROSITE" id="PS50158">
    <property type="entry name" value="ZF_CCHC"/>
    <property type="match status" value="1"/>
</dbReference>
<dbReference type="Gene3D" id="4.10.60.10">
    <property type="entry name" value="Zinc finger, CCHC-type"/>
    <property type="match status" value="1"/>
</dbReference>
<evidence type="ECO:0000259" key="14">
    <source>
        <dbReference type="PROSITE" id="PS50158"/>
    </source>
</evidence>
<evidence type="ECO:0000256" key="7">
    <source>
        <dbReference type="ARBA" id="ARBA00022884"/>
    </source>
</evidence>
<dbReference type="OMA" id="EDSNCKI"/>
<evidence type="ECO:0000256" key="6">
    <source>
        <dbReference type="ARBA" id="ARBA00022833"/>
    </source>
</evidence>
<evidence type="ECO:0000256" key="11">
    <source>
        <dbReference type="PROSITE-ProRule" id="PRU00117"/>
    </source>
</evidence>
<dbReference type="FunCoup" id="A9V3A0">
    <property type="interactions" value="1544"/>
</dbReference>
<dbReference type="Gene3D" id="6.10.140.1790">
    <property type="match status" value="1"/>
</dbReference>
<dbReference type="RefSeq" id="XP_001747229.1">
    <property type="nucleotide sequence ID" value="XM_001747177.1"/>
</dbReference>
<comment type="function">
    <text evidence="12">Necessary for the splicing of pre-mRNA. Has a role in the recognition of the branch site (5'-UACUAAC-3'), the pyrimidine tract and the 3'-splice site at the 3'-end of introns.</text>
</comment>
<dbReference type="GO" id="GO:0045292">
    <property type="term" value="P:mRNA cis splicing, via spliceosome"/>
    <property type="evidence" value="ECO:0000318"/>
    <property type="project" value="GO_Central"/>
</dbReference>
<dbReference type="InterPro" id="IPR036612">
    <property type="entry name" value="KH_dom_type_1_sf"/>
</dbReference>
<dbReference type="InterPro" id="IPR036875">
    <property type="entry name" value="Znf_CCHC_sf"/>
</dbReference>
<keyword evidence="4 12" id="KW-0479">Metal-binding</keyword>
<keyword evidence="8 12" id="KW-0508">mRNA splicing</keyword>
<sequence length="495" mass="53657">MAYNQYGMMPPAQILHPAIVKKARRMVAEYCGVPLPDEPEDPAPAANASNEGGAGGDDGSKKRRSRWGNDSERLLTPRTVIPPNLSKDEQEMYLAQLRVDELSAHIRVGYVPEKRSPSPEPVYNQRGQRLNTRDVRYRQKYEKERHELVQKLVSSNPNYKPPADYRPPDTRCEDRIPIPQDEYPDVNFMGQIIGPRGKTLQQMERESGAKIMIRGRNSVKEGKANRGATGSEEDDPLFALITAHSHESLRIAVNRVKQAIQVAIETPDDSNELKSKQLRELAVLNGTARAEDAVLRCRNCGSTEHRTWQCAEKKNFVNEQRCTICGGVGHLARDCQHNKLAGGAQPQQDKAQLDTEFSAFMAELGEGSAAQAPAAPKPAGATPSNDRAPAPPSGSGSGGPPPRRYSQSHAAPPPPSHGGYGYGYGNGGYNQGYYQQPQQGYGGYPAQGYGGYGYSAPQGYGYGYPPQGGAPPPPPPPGGPDQQAPPPPPPPPATS</sequence>
<dbReference type="GO" id="GO:0005634">
    <property type="term" value="C:nucleus"/>
    <property type="evidence" value="ECO:0000318"/>
    <property type="project" value="GO_Central"/>
</dbReference>
<dbReference type="Gene3D" id="3.30.1370.10">
    <property type="entry name" value="K Homology domain, type 1"/>
    <property type="match status" value="1"/>
</dbReference>
<dbReference type="Proteomes" id="UP000001357">
    <property type="component" value="Unassembled WGS sequence"/>
</dbReference>
<dbReference type="AlphaFoldDB" id="A9V3A0"/>
<evidence type="ECO:0000313" key="16">
    <source>
        <dbReference type="Proteomes" id="UP000001357"/>
    </source>
</evidence>
<dbReference type="InterPro" id="IPR045071">
    <property type="entry name" value="BBP-like"/>
</dbReference>
<comment type="similarity">
    <text evidence="2 12">Belongs to the BBP/SF1 family.</text>
</comment>
<gene>
    <name evidence="15" type="ORF">MONBRDRAFT_37684</name>
</gene>
<dbReference type="PROSITE" id="PS50084">
    <property type="entry name" value="KH_TYPE_1"/>
    <property type="match status" value="1"/>
</dbReference>
<evidence type="ECO:0000256" key="9">
    <source>
        <dbReference type="ARBA" id="ARBA00023242"/>
    </source>
</evidence>
<accession>A9V3A0</accession>
<dbReference type="SUPFAM" id="SSF57756">
    <property type="entry name" value="Retrovirus zinc finger-like domains"/>
    <property type="match status" value="1"/>
</dbReference>
<dbReference type="GO" id="GO:0045131">
    <property type="term" value="F:pre-mRNA branch point binding"/>
    <property type="evidence" value="ECO:0007669"/>
    <property type="project" value="UniProtKB-UniRule"/>
</dbReference>
<proteinExistence type="inferred from homology"/>
<feature type="domain" description="CCHC-type" evidence="14">
    <location>
        <begin position="321"/>
        <end position="335"/>
    </location>
</feature>
<feature type="region of interest" description="Disordered" evidence="13">
    <location>
        <begin position="35"/>
        <end position="87"/>
    </location>
</feature>
<feature type="compositionally biased region" description="Pro residues" evidence="13">
    <location>
        <begin position="468"/>
        <end position="495"/>
    </location>
</feature>
<comment type="subcellular location">
    <subcellularLocation>
        <location evidence="1 12">Nucleus</location>
    </subcellularLocation>
</comment>
<evidence type="ECO:0000256" key="12">
    <source>
        <dbReference type="RuleBase" id="RU367126"/>
    </source>
</evidence>
<evidence type="ECO:0000256" key="10">
    <source>
        <dbReference type="PROSITE-ProRule" id="PRU00047"/>
    </source>
</evidence>
<dbReference type="Pfam" id="PF22675">
    <property type="entry name" value="KH-I_KHDC4-BBP"/>
    <property type="match status" value="1"/>
</dbReference>
<evidence type="ECO:0000256" key="13">
    <source>
        <dbReference type="SAM" id="MobiDB-lite"/>
    </source>
</evidence>
<evidence type="ECO:0000256" key="4">
    <source>
        <dbReference type="ARBA" id="ARBA00022723"/>
    </source>
</evidence>
<keyword evidence="12" id="KW-0747">Spliceosome</keyword>
<keyword evidence="9 12" id="KW-0539">Nucleus</keyword>
<dbReference type="InterPro" id="IPR055256">
    <property type="entry name" value="KH_1_KHDC4/BBP-like"/>
</dbReference>
<dbReference type="SMART" id="SM00322">
    <property type="entry name" value="KH"/>
    <property type="match status" value="1"/>
</dbReference>
<evidence type="ECO:0000256" key="1">
    <source>
        <dbReference type="ARBA" id="ARBA00004123"/>
    </source>
</evidence>
<keyword evidence="5 10" id="KW-0863">Zinc-finger</keyword>
<keyword evidence="6 12" id="KW-0862">Zinc</keyword>
<reference evidence="15 16" key="1">
    <citation type="journal article" date="2008" name="Nature">
        <title>The genome of the choanoflagellate Monosiga brevicollis and the origin of metazoans.</title>
        <authorList>
            <consortium name="JGI Sequencing"/>
            <person name="King N."/>
            <person name="Westbrook M.J."/>
            <person name="Young S.L."/>
            <person name="Kuo A."/>
            <person name="Abedin M."/>
            <person name="Chapman J."/>
            <person name="Fairclough S."/>
            <person name="Hellsten U."/>
            <person name="Isogai Y."/>
            <person name="Letunic I."/>
            <person name="Marr M."/>
            <person name="Pincus D."/>
            <person name="Putnam N."/>
            <person name="Rokas A."/>
            <person name="Wright K.J."/>
            <person name="Zuzow R."/>
            <person name="Dirks W."/>
            <person name="Good M."/>
            <person name="Goodstein D."/>
            <person name="Lemons D."/>
            <person name="Li W."/>
            <person name="Lyons J.B."/>
            <person name="Morris A."/>
            <person name="Nichols S."/>
            <person name="Richter D.J."/>
            <person name="Salamov A."/>
            <person name="Bork P."/>
            <person name="Lim W.A."/>
            <person name="Manning G."/>
            <person name="Miller W.T."/>
            <person name="McGinnis W."/>
            <person name="Shapiro H."/>
            <person name="Tjian R."/>
            <person name="Grigoriev I.V."/>
            <person name="Rokhsar D."/>
        </authorList>
    </citation>
    <scope>NUCLEOTIDE SEQUENCE [LARGE SCALE GENOMIC DNA]</scope>
    <source>
        <strain evidence="16">MX1 / ATCC 50154</strain>
    </source>
</reference>
<evidence type="ECO:0000256" key="8">
    <source>
        <dbReference type="ARBA" id="ARBA00023187"/>
    </source>
</evidence>
<dbReference type="InterPro" id="IPR032570">
    <property type="entry name" value="SF1-HH"/>
</dbReference>
<keyword evidence="7 11" id="KW-0694">RNA-binding</keyword>
<keyword evidence="16" id="KW-1185">Reference proteome</keyword>
<evidence type="ECO:0000256" key="3">
    <source>
        <dbReference type="ARBA" id="ARBA00022664"/>
    </source>
</evidence>
<dbReference type="PANTHER" id="PTHR11208:SF45">
    <property type="entry name" value="SPLICING FACTOR 1"/>
    <property type="match status" value="1"/>
</dbReference>
<protein>
    <recommendedName>
        <fullName evidence="12">Branchpoint-bridging protein</fullName>
    </recommendedName>
</protein>
<dbReference type="InterPro" id="IPR047086">
    <property type="entry name" value="SF1-HH_sf"/>
</dbReference>
<dbReference type="SMR" id="A9V3A0"/>
<dbReference type="GO" id="GO:0003729">
    <property type="term" value="F:mRNA binding"/>
    <property type="evidence" value="ECO:0000318"/>
    <property type="project" value="GO_Central"/>
</dbReference>
<dbReference type="GO" id="GO:0005681">
    <property type="term" value="C:spliceosomal complex"/>
    <property type="evidence" value="ECO:0007669"/>
    <property type="project" value="UniProtKB-KW"/>
</dbReference>